<feature type="compositionally biased region" description="Polar residues" evidence="4">
    <location>
        <begin position="338"/>
        <end position="347"/>
    </location>
</feature>
<feature type="region of interest" description="Disordered" evidence="4">
    <location>
        <begin position="329"/>
        <end position="362"/>
    </location>
</feature>
<dbReference type="GO" id="GO:0000139">
    <property type="term" value="C:Golgi membrane"/>
    <property type="evidence" value="ECO:0007669"/>
    <property type="project" value="UniProtKB-SubCell"/>
</dbReference>
<dbReference type="GO" id="GO:0008526">
    <property type="term" value="F:phosphatidylinositol transfer activity"/>
    <property type="evidence" value="ECO:0000318"/>
    <property type="project" value="GO_Central"/>
</dbReference>
<dbReference type="EnsemblPlants" id="Pp3c3_20900V3.1">
    <property type="protein sequence ID" value="Pp3c3_20900V3.1"/>
    <property type="gene ID" value="Pp3c3_20900"/>
</dbReference>
<evidence type="ECO:0000256" key="3">
    <source>
        <dbReference type="ARBA" id="ARBA00038020"/>
    </source>
</evidence>
<dbReference type="InParanoid" id="A0A2K1KVC1"/>
<protein>
    <recommendedName>
        <fullName evidence="5">CRAL-TRIO domain-containing protein</fullName>
    </recommendedName>
</protein>
<evidence type="ECO:0000259" key="5">
    <source>
        <dbReference type="PROSITE" id="PS50191"/>
    </source>
</evidence>
<dbReference type="Pfam" id="PF00650">
    <property type="entry name" value="CRAL_TRIO"/>
    <property type="match status" value="1"/>
</dbReference>
<comment type="subcellular location">
    <subcellularLocation>
        <location evidence="1">Cell membrane</location>
        <topology evidence="1">Peripheral membrane protein</topology>
    </subcellularLocation>
    <subcellularLocation>
        <location evidence="2">Golgi apparatus membrane</location>
        <topology evidence="2">Peripheral membrane protein</topology>
    </subcellularLocation>
</comment>
<comment type="similarity">
    <text evidence="3">Belongs to the SFH family.</text>
</comment>
<dbReference type="PRINTS" id="PR00180">
    <property type="entry name" value="CRETINALDHBP"/>
</dbReference>
<dbReference type="GO" id="GO:0005886">
    <property type="term" value="C:plasma membrane"/>
    <property type="evidence" value="ECO:0007669"/>
    <property type="project" value="UniProtKB-SubCell"/>
</dbReference>
<dbReference type="Gramene" id="Pp3c3_20900V3.1">
    <property type="protein sequence ID" value="Pp3c3_20900V3.1"/>
    <property type="gene ID" value="Pp3c3_20900"/>
</dbReference>
<dbReference type="SUPFAM" id="SSF52087">
    <property type="entry name" value="CRAL/TRIO domain"/>
    <property type="match status" value="1"/>
</dbReference>
<dbReference type="PANTHER" id="PTHR45657">
    <property type="entry name" value="CRAL-TRIO DOMAIN-CONTAINING PROTEIN YKL091C-RELATED"/>
    <property type="match status" value="1"/>
</dbReference>
<dbReference type="Gene3D" id="1.10.8.20">
    <property type="entry name" value="N-terminal domain of phosphatidylinositol transfer protein sec14p"/>
    <property type="match status" value="1"/>
</dbReference>
<evidence type="ECO:0000256" key="4">
    <source>
        <dbReference type="SAM" id="MobiDB-lite"/>
    </source>
</evidence>
<reference evidence="6 8" key="1">
    <citation type="journal article" date="2008" name="Science">
        <title>The Physcomitrella genome reveals evolutionary insights into the conquest of land by plants.</title>
        <authorList>
            <person name="Rensing S."/>
            <person name="Lang D."/>
            <person name="Zimmer A."/>
            <person name="Terry A."/>
            <person name="Salamov A."/>
            <person name="Shapiro H."/>
            <person name="Nishiyama T."/>
            <person name="Perroud P.-F."/>
            <person name="Lindquist E."/>
            <person name="Kamisugi Y."/>
            <person name="Tanahashi T."/>
            <person name="Sakakibara K."/>
            <person name="Fujita T."/>
            <person name="Oishi K."/>
            <person name="Shin-I T."/>
            <person name="Kuroki Y."/>
            <person name="Toyoda A."/>
            <person name="Suzuki Y."/>
            <person name="Hashimoto A."/>
            <person name="Yamaguchi K."/>
            <person name="Sugano A."/>
            <person name="Kohara Y."/>
            <person name="Fujiyama A."/>
            <person name="Anterola A."/>
            <person name="Aoki S."/>
            <person name="Ashton N."/>
            <person name="Barbazuk W.B."/>
            <person name="Barker E."/>
            <person name="Bennetzen J."/>
            <person name="Bezanilla M."/>
            <person name="Blankenship R."/>
            <person name="Cho S.H."/>
            <person name="Dutcher S."/>
            <person name="Estelle M."/>
            <person name="Fawcett J.A."/>
            <person name="Gundlach H."/>
            <person name="Hanada K."/>
            <person name="Heyl A."/>
            <person name="Hicks K.A."/>
            <person name="Hugh J."/>
            <person name="Lohr M."/>
            <person name="Mayer K."/>
            <person name="Melkozernov A."/>
            <person name="Murata T."/>
            <person name="Nelson D."/>
            <person name="Pils B."/>
            <person name="Prigge M."/>
            <person name="Reiss B."/>
            <person name="Renner T."/>
            <person name="Rombauts S."/>
            <person name="Rushton P."/>
            <person name="Sanderfoot A."/>
            <person name="Schween G."/>
            <person name="Shiu S.-H."/>
            <person name="Stueber K."/>
            <person name="Theodoulou F.L."/>
            <person name="Tu H."/>
            <person name="Van de Peer Y."/>
            <person name="Verrier P.J."/>
            <person name="Waters E."/>
            <person name="Wood A."/>
            <person name="Yang L."/>
            <person name="Cove D."/>
            <person name="Cuming A."/>
            <person name="Hasebe M."/>
            <person name="Lucas S."/>
            <person name="Mishler D.B."/>
            <person name="Reski R."/>
            <person name="Grigoriev I."/>
            <person name="Quatrano R.S."/>
            <person name="Boore J.L."/>
        </authorList>
    </citation>
    <scope>NUCLEOTIDE SEQUENCE [LARGE SCALE GENOMIC DNA]</scope>
    <source>
        <strain evidence="7 8">cv. Gransden 2004</strain>
    </source>
</reference>
<dbReference type="CDD" id="cd00170">
    <property type="entry name" value="SEC14"/>
    <property type="match status" value="1"/>
</dbReference>
<dbReference type="SUPFAM" id="SSF46938">
    <property type="entry name" value="CRAL/TRIO N-terminal domain"/>
    <property type="match status" value="1"/>
</dbReference>
<feature type="domain" description="CRAL-TRIO" evidence="5">
    <location>
        <begin position="108"/>
        <end position="282"/>
    </location>
</feature>
<dbReference type="Gene3D" id="3.40.525.10">
    <property type="entry name" value="CRAL-TRIO lipid binding domain"/>
    <property type="match status" value="1"/>
</dbReference>
<dbReference type="InterPro" id="IPR001251">
    <property type="entry name" value="CRAL-TRIO_dom"/>
</dbReference>
<dbReference type="AlphaFoldDB" id="A0A2K1KVC1"/>
<dbReference type="PaxDb" id="3218-PP1S47_303V6.1"/>
<keyword evidence="8" id="KW-1185">Reference proteome</keyword>
<dbReference type="PROSITE" id="PS50191">
    <property type="entry name" value="CRAL_TRIO"/>
    <property type="match status" value="1"/>
</dbReference>
<evidence type="ECO:0000256" key="2">
    <source>
        <dbReference type="ARBA" id="ARBA00004395"/>
    </source>
</evidence>
<dbReference type="InterPro" id="IPR051026">
    <property type="entry name" value="PI/PC_transfer"/>
</dbReference>
<dbReference type="PANTHER" id="PTHR45657:SF1">
    <property type="entry name" value="CRAL-TRIO DOMAIN-CONTAINING PROTEIN YKL091C-RELATED"/>
    <property type="match status" value="1"/>
</dbReference>
<proteinExistence type="inferred from homology"/>
<evidence type="ECO:0000313" key="8">
    <source>
        <dbReference type="Proteomes" id="UP000006727"/>
    </source>
</evidence>
<evidence type="ECO:0000256" key="1">
    <source>
        <dbReference type="ARBA" id="ARBA00004202"/>
    </source>
</evidence>
<dbReference type="GO" id="GO:0006892">
    <property type="term" value="P:post-Golgi vesicle-mediated transport"/>
    <property type="evidence" value="ECO:0000318"/>
    <property type="project" value="GO_Central"/>
</dbReference>
<reference evidence="7" key="3">
    <citation type="submission" date="2020-12" db="UniProtKB">
        <authorList>
            <consortium name="EnsemblPlants"/>
        </authorList>
    </citation>
    <scope>IDENTIFICATION</scope>
</reference>
<dbReference type="Proteomes" id="UP000006727">
    <property type="component" value="Chromosome 3"/>
</dbReference>
<dbReference type="EMBL" id="ABEU02000003">
    <property type="protein sequence ID" value="PNR57737.1"/>
    <property type="molecule type" value="Genomic_DNA"/>
</dbReference>
<sequence>MKHAFRKHLEKSILHKSQNLKQKPSNKVPANVEDVQTFKEQREMNKFRNMLITDNLLPQHLDNYYTLLRFLKSRRHDVNRAKRMWEGMLQWRHEFKVDTIKTDFQFTELDSVRKYYPQGHHGVDKEGRPVYIEQIGKVDAQKLMECTTLERYLKFHVLEFERTINLKFPACSLAIESHVHSSTTILDVDGVGMKNFNKQARDLLIAIQKIDSANYPETLYRMFIVNASPGFKLVWNTIRGLLDNKTAAKINVLGTNYQSKLLEIIDANQLPTFFGGTCTCAEEGGCLMSDKGPWNDPKIVQVIEDEKWKIATRVPSIVDDMDKEAATALGRSSEAGFSGSNPSTPSSAHDLAGGSLRQRIRP</sequence>
<dbReference type="SMART" id="SM01100">
    <property type="entry name" value="CRAL_TRIO_N"/>
    <property type="match status" value="1"/>
</dbReference>
<evidence type="ECO:0000313" key="7">
    <source>
        <dbReference type="EnsemblPlants" id="Pp3c3_20900V3.1"/>
    </source>
</evidence>
<name>A0A2K1KVC1_PHYPA</name>
<gene>
    <name evidence="6" type="ORF">PHYPA_004731</name>
</gene>
<accession>A0A2K1KVC1</accession>
<dbReference type="InterPro" id="IPR036273">
    <property type="entry name" value="CRAL/TRIO_N_dom_sf"/>
</dbReference>
<evidence type="ECO:0000313" key="6">
    <source>
        <dbReference type="EMBL" id="PNR57737.1"/>
    </source>
</evidence>
<dbReference type="InterPro" id="IPR036865">
    <property type="entry name" value="CRAL-TRIO_dom_sf"/>
</dbReference>
<reference evidence="6 8" key="2">
    <citation type="journal article" date="2018" name="Plant J.">
        <title>The Physcomitrella patens chromosome-scale assembly reveals moss genome structure and evolution.</title>
        <authorList>
            <person name="Lang D."/>
            <person name="Ullrich K.K."/>
            <person name="Murat F."/>
            <person name="Fuchs J."/>
            <person name="Jenkins J."/>
            <person name="Haas F.B."/>
            <person name="Piednoel M."/>
            <person name="Gundlach H."/>
            <person name="Van Bel M."/>
            <person name="Meyberg R."/>
            <person name="Vives C."/>
            <person name="Morata J."/>
            <person name="Symeonidi A."/>
            <person name="Hiss M."/>
            <person name="Muchero W."/>
            <person name="Kamisugi Y."/>
            <person name="Saleh O."/>
            <person name="Blanc G."/>
            <person name="Decker E.L."/>
            <person name="van Gessel N."/>
            <person name="Grimwood J."/>
            <person name="Hayes R.D."/>
            <person name="Graham S.W."/>
            <person name="Gunter L.E."/>
            <person name="McDaniel S.F."/>
            <person name="Hoernstein S.N.W."/>
            <person name="Larsson A."/>
            <person name="Li F.W."/>
            <person name="Perroud P.F."/>
            <person name="Phillips J."/>
            <person name="Ranjan P."/>
            <person name="Rokshar D.S."/>
            <person name="Rothfels C.J."/>
            <person name="Schneider L."/>
            <person name="Shu S."/>
            <person name="Stevenson D.W."/>
            <person name="Thummler F."/>
            <person name="Tillich M."/>
            <person name="Villarreal Aguilar J.C."/>
            <person name="Widiez T."/>
            <person name="Wong G.K."/>
            <person name="Wymore A."/>
            <person name="Zhang Y."/>
            <person name="Zimmer A.D."/>
            <person name="Quatrano R.S."/>
            <person name="Mayer K.F.X."/>
            <person name="Goodstein D."/>
            <person name="Casacuberta J.M."/>
            <person name="Vandepoele K."/>
            <person name="Reski R."/>
            <person name="Cuming A.C."/>
            <person name="Tuskan G.A."/>
            <person name="Maumus F."/>
            <person name="Salse J."/>
            <person name="Schmutz J."/>
            <person name="Rensing S.A."/>
        </authorList>
    </citation>
    <scope>NUCLEOTIDE SEQUENCE [LARGE SCALE GENOMIC DNA]</scope>
    <source>
        <strain evidence="7 8">cv. Gransden 2004</strain>
    </source>
</reference>
<dbReference type="SMART" id="SM00516">
    <property type="entry name" value="SEC14"/>
    <property type="match status" value="1"/>
</dbReference>
<dbReference type="InterPro" id="IPR011074">
    <property type="entry name" value="CRAL/TRIO_N_dom"/>
</dbReference>
<organism evidence="6">
    <name type="scientific">Physcomitrium patens</name>
    <name type="common">Spreading-leaved earth moss</name>
    <name type="synonym">Physcomitrella patens</name>
    <dbReference type="NCBI Taxonomy" id="3218"/>
    <lineage>
        <taxon>Eukaryota</taxon>
        <taxon>Viridiplantae</taxon>
        <taxon>Streptophyta</taxon>
        <taxon>Embryophyta</taxon>
        <taxon>Bryophyta</taxon>
        <taxon>Bryophytina</taxon>
        <taxon>Bryopsida</taxon>
        <taxon>Funariidae</taxon>
        <taxon>Funariales</taxon>
        <taxon>Funariaceae</taxon>
        <taxon>Physcomitrium</taxon>
    </lineage>
</organism>